<keyword evidence="3" id="KW-1185">Reference proteome</keyword>
<dbReference type="EMBL" id="JAADJG010000689">
    <property type="protein sequence ID" value="KAF4439459.1"/>
    <property type="molecule type" value="Genomic_DNA"/>
</dbReference>
<name>A0A8H4JXM8_9HYPO</name>
<proteinExistence type="predicted"/>
<accession>A0A8H4JXM8</accession>
<feature type="region of interest" description="Disordered" evidence="1">
    <location>
        <begin position="366"/>
        <end position="390"/>
    </location>
</feature>
<evidence type="ECO:0000313" key="2">
    <source>
        <dbReference type="EMBL" id="KAF4439459.1"/>
    </source>
</evidence>
<evidence type="ECO:0000256" key="1">
    <source>
        <dbReference type="SAM" id="MobiDB-lite"/>
    </source>
</evidence>
<feature type="region of interest" description="Disordered" evidence="1">
    <location>
        <begin position="149"/>
        <end position="229"/>
    </location>
</feature>
<dbReference type="Proteomes" id="UP000605986">
    <property type="component" value="Unassembled WGS sequence"/>
</dbReference>
<feature type="compositionally biased region" description="Basic and acidic residues" evidence="1">
    <location>
        <begin position="205"/>
        <end position="225"/>
    </location>
</feature>
<evidence type="ECO:0000313" key="3">
    <source>
        <dbReference type="Proteomes" id="UP000605986"/>
    </source>
</evidence>
<reference evidence="2" key="1">
    <citation type="submission" date="2020-01" db="EMBL/GenBank/DDBJ databases">
        <title>Identification and distribution of gene clusters putatively required for synthesis of sphingolipid metabolism inhibitors in phylogenetically diverse species of the filamentous fungus Fusarium.</title>
        <authorList>
            <person name="Kim H.-S."/>
            <person name="Busman M."/>
            <person name="Brown D.W."/>
            <person name="Divon H."/>
            <person name="Uhlig S."/>
            <person name="Proctor R.H."/>
        </authorList>
    </citation>
    <scope>NUCLEOTIDE SEQUENCE</scope>
    <source>
        <strain evidence="2">NRRL 53441</strain>
    </source>
</reference>
<organism evidence="2 3">
    <name type="scientific">Fusarium austroafricanum</name>
    <dbReference type="NCBI Taxonomy" id="2364996"/>
    <lineage>
        <taxon>Eukaryota</taxon>
        <taxon>Fungi</taxon>
        <taxon>Dikarya</taxon>
        <taxon>Ascomycota</taxon>
        <taxon>Pezizomycotina</taxon>
        <taxon>Sordariomycetes</taxon>
        <taxon>Hypocreomycetidae</taxon>
        <taxon>Hypocreales</taxon>
        <taxon>Nectriaceae</taxon>
        <taxon>Fusarium</taxon>
        <taxon>Fusarium concolor species complex</taxon>
    </lineage>
</organism>
<dbReference type="OrthoDB" id="5324651at2759"/>
<protein>
    <submittedName>
        <fullName evidence="2">Uncharacterized protein</fullName>
    </submittedName>
</protein>
<comment type="caution">
    <text evidence="2">The sequence shown here is derived from an EMBL/GenBank/DDBJ whole genome shotgun (WGS) entry which is preliminary data.</text>
</comment>
<gene>
    <name evidence="2" type="ORF">F53441_12566</name>
</gene>
<feature type="compositionally biased region" description="Acidic residues" evidence="1">
    <location>
        <begin position="175"/>
        <end position="190"/>
    </location>
</feature>
<dbReference type="AlphaFoldDB" id="A0A8H4JXM8"/>
<sequence>MFRDVEEVQNLGKKRLEKKEKLVKRIIREKAYRSGVDELMRKYGMDALASTIQILSESGVFTSRSAARRRFPGLGRGAPLTDFVDDEPLQECDAYCEIAEEATEEGAPAEEECWKPEVPEPEEETLADTYDNWPCEPEAAKEDYPIARDPEPEAALDPPAFETEEETTSQKPADCEPDCEPVAPAEDETPAAETKPIDIDEIPTEEAKPPDEGVYRESRIGDPTREAQTITTLPFSSQYKLMAYLQEVLEGACFSYVQRTWPGLLHKNDWNCVEAVPLATWMNEFVRLQTSFDTQPSRDLLQSIAEIQDTAVKRTPIDWPKMKKFLDNAVELVEILSIKEYGDIIGKIRMDIGKTVEGLRLDEQKAEADCGGTKRAGQAGDRGSKRHEKE</sequence>